<dbReference type="InterPro" id="IPR035451">
    <property type="entry name" value="Ada-like_dom_sf"/>
</dbReference>
<evidence type="ECO:0000256" key="5">
    <source>
        <dbReference type="ARBA" id="ARBA00022679"/>
    </source>
</evidence>
<dbReference type="SMART" id="SM01009">
    <property type="entry name" value="AlkA_N"/>
    <property type="match status" value="1"/>
</dbReference>
<keyword evidence="9" id="KW-0805">Transcription regulation</keyword>
<name>A0ABS2KJU4_9GAMM</name>
<dbReference type="CDD" id="cd00056">
    <property type="entry name" value="ENDO3c"/>
    <property type="match status" value="1"/>
</dbReference>
<dbReference type="EC" id="3.2.2.21" evidence="3"/>
<keyword evidence="12" id="KW-0804">Transcription</keyword>
<keyword evidence="8" id="KW-0862">Zinc</keyword>
<keyword evidence="4" id="KW-0489">Methyltransferase</keyword>
<reference evidence="15" key="1">
    <citation type="submission" date="2020-10" db="EMBL/GenBank/DDBJ databases">
        <title>Phylogeny of dyella-like bacteria.</title>
        <authorList>
            <person name="Fu J."/>
        </authorList>
    </citation>
    <scope>NUCLEOTIDE SEQUENCE</scope>
    <source>
        <strain evidence="15">DHON07</strain>
    </source>
</reference>
<dbReference type="PROSITE" id="PS01124">
    <property type="entry name" value="HTH_ARAC_FAMILY_2"/>
    <property type="match status" value="1"/>
</dbReference>
<evidence type="ECO:0000256" key="4">
    <source>
        <dbReference type="ARBA" id="ARBA00022603"/>
    </source>
</evidence>
<proteinExistence type="predicted"/>
<dbReference type="RefSeq" id="WP_204632605.1">
    <property type="nucleotide sequence ID" value="NZ_BSOC01000002.1"/>
</dbReference>
<gene>
    <name evidence="15" type="ORF">ISS99_16200</name>
</gene>
<protein>
    <recommendedName>
        <fullName evidence="3">DNA-3-methyladenine glycosylase II</fullName>
        <ecNumber evidence="3">3.2.2.21</ecNumber>
    </recommendedName>
</protein>
<dbReference type="Gene3D" id="1.10.340.30">
    <property type="entry name" value="Hypothetical protein, domain 2"/>
    <property type="match status" value="1"/>
</dbReference>
<dbReference type="InterPro" id="IPR018062">
    <property type="entry name" value="HTH_AraC-typ_CS"/>
</dbReference>
<sequence>MSQAAPIPTLDLQTCERARLSRDARFDGLFFIAVRSTGIYCRPVCPAPTAKPENVRFFGTAAAAEGAGFRPCLRCRPELAPGNDAWQRGDHVVTRALKLIEDGLLQDHPVDELARRVGVGARQLRRLFVERLGAPPIDVHTTRRLLFAKQLLTETRMPVTDVALASGFGSLRRFNAAFAQANRIAPRELRRHPHAAGDDFLSLRLSYRPPYDLASLLTFLRGRALPGIEQVDDHSYGRVFGSVESPGWLRLSAWPGNEHALHLQLHCPQPAQMLAVVTRIRRMFDLDADPQAINAALGATPHFKALLRKRPGLRLPGSWDGFEVAVRAILGQQVSVAAARTLASRIVQRYGESLPAAIAPGLERLFPSPQMLADADLRTLGVTTARAETIRGVARAVLDGRVDFRVEQPLDEFVQRWVALPGIGEWTAHYMAMRGLSHPDAFPAADLILRRAASDGDSMLSTKALTQAAQAWRPWRSYAVMHLWRSVADAATTKRPLAQQQEAVA</sequence>
<dbReference type="SUPFAM" id="SSF48150">
    <property type="entry name" value="DNA-glycosylase"/>
    <property type="match status" value="1"/>
</dbReference>
<feature type="domain" description="HTH araC/xylS-type" evidence="14">
    <location>
        <begin position="94"/>
        <end position="192"/>
    </location>
</feature>
<dbReference type="SUPFAM" id="SSF46689">
    <property type="entry name" value="Homeodomain-like"/>
    <property type="match status" value="2"/>
</dbReference>
<accession>A0ABS2KJU4</accession>
<dbReference type="InterPro" id="IPR011257">
    <property type="entry name" value="DNA_glycosylase"/>
</dbReference>
<dbReference type="PANTHER" id="PTHR43003:SF13">
    <property type="entry name" value="DNA-3-METHYLADENINE GLYCOSYLASE 2"/>
    <property type="match status" value="1"/>
</dbReference>
<evidence type="ECO:0000256" key="1">
    <source>
        <dbReference type="ARBA" id="ARBA00000086"/>
    </source>
</evidence>
<evidence type="ECO:0000256" key="7">
    <source>
        <dbReference type="ARBA" id="ARBA00022763"/>
    </source>
</evidence>
<evidence type="ECO:0000256" key="3">
    <source>
        <dbReference type="ARBA" id="ARBA00012000"/>
    </source>
</evidence>
<dbReference type="SUPFAM" id="SSF57884">
    <property type="entry name" value="Ada DNA repair protein, N-terminal domain (N-Ada 10)"/>
    <property type="match status" value="1"/>
</dbReference>
<dbReference type="InterPro" id="IPR010316">
    <property type="entry name" value="AlkA_N"/>
</dbReference>
<comment type="caution">
    <text evidence="15">The sequence shown here is derived from an EMBL/GenBank/DDBJ whole genome shotgun (WGS) entry which is preliminary data.</text>
</comment>
<keyword evidence="10" id="KW-0238">DNA-binding</keyword>
<dbReference type="PANTHER" id="PTHR43003">
    <property type="entry name" value="DNA-3-METHYLADENINE GLYCOSYLASE"/>
    <property type="match status" value="1"/>
</dbReference>
<keyword evidence="7" id="KW-0227">DNA damage</keyword>
<evidence type="ECO:0000256" key="8">
    <source>
        <dbReference type="ARBA" id="ARBA00022833"/>
    </source>
</evidence>
<keyword evidence="16" id="KW-1185">Reference proteome</keyword>
<keyword evidence="5" id="KW-0808">Transferase</keyword>
<comment type="cofactor">
    <cofactor evidence="2">
        <name>Zn(2+)</name>
        <dbReference type="ChEBI" id="CHEBI:29105"/>
    </cofactor>
</comment>
<dbReference type="Pfam" id="PF12833">
    <property type="entry name" value="HTH_18"/>
    <property type="match status" value="1"/>
</dbReference>
<dbReference type="Pfam" id="PF06029">
    <property type="entry name" value="AlkA_N"/>
    <property type="match status" value="1"/>
</dbReference>
<dbReference type="InterPro" id="IPR051912">
    <property type="entry name" value="Alkylbase_DNA_Glycosylase/TA"/>
</dbReference>
<dbReference type="Pfam" id="PF00730">
    <property type="entry name" value="HhH-GPD"/>
    <property type="match status" value="1"/>
</dbReference>
<dbReference type="Gene3D" id="3.30.310.20">
    <property type="entry name" value="DNA-3-methyladenine glycosylase AlkA, N-terminal domain"/>
    <property type="match status" value="1"/>
</dbReference>
<keyword evidence="6" id="KW-0479">Metal-binding</keyword>
<dbReference type="InterPro" id="IPR003265">
    <property type="entry name" value="HhH-GPD_domain"/>
</dbReference>
<dbReference type="SMART" id="SM00478">
    <property type="entry name" value="ENDO3c"/>
    <property type="match status" value="1"/>
</dbReference>
<keyword evidence="13" id="KW-0234">DNA repair</keyword>
<dbReference type="Gene3D" id="3.40.10.10">
    <property type="entry name" value="DNA Methylphosphotriester Repair Domain"/>
    <property type="match status" value="1"/>
</dbReference>
<dbReference type="SMART" id="SM00342">
    <property type="entry name" value="HTH_ARAC"/>
    <property type="match status" value="1"/>
</dbReference>
<dbReference type="PROSITE" id="PS00041">
    <property type="entry name" value="HTH_ARAC_FAMILY_1"/>
    <property type="match status" value="1"/>
</dbReference>
<evidence type="ECO:0000256" key="2">
    <source>
        <dbReference type="ARBA" id="ARBA00001947"/>
    </source>
</evidence>
<dbReference type="Proteomes" id="UP001430193">
    <property type="component" value="Unassembled WGS sequence"/>
</dbReference>
<dbReference type="Gene3D" id="1.10.1670.10">
    <property type="entry name" value="Helix-hairpin-Helix base-excision DNA repair enzymes (C-terminal)"/>
    <property type="match status" value="1"/>
</dbReference>
<dbReference type="InterPro" id="IPR018060">
    <property type="entry name" value="HTH_AraC"/>
</dbReference>
<evidence type="ECO:0000256" key="10">
    <source>
        <dbReference type="ARBA" id="ARBA00023125"/>
    </source>
</evidence>
<dbReference type="InterPro" id="IPR023170">
    <property type="entry name" value="HhH_base_excis_C"/>
</dbReference>
<evidence type="ECO:0000256" key="12">
    <source>
        <dbReference type="ARBA" id="ARBA00023163"/>
    </source>
</evidence>
<keyword evidence="11" id="KW-0010">Activator</keyword>
<evidence type="ECO:0000256" key="11">
    <source>
        <dbReference type="ARBA" id="ARBA00023159"/>
    </source>
</evidence>
<evidence type="ECO:0000256" key="13">
    <source>
        <dbReference type="ARBA" id="ARBA00023204"/>
    </source>
</evidence>
<evidence type="ECO:0000256" key="6">
    <source>
        <dbReference type="ARBA" id="ARBA00022723"/>
    </source>
</evidence>
<dbReference type="InterPro" id="IPR037046">
    <property type="entry name" value="AlkA_N_sf"/>
</dbReference>
<evidence type="ECO:0000256" key="9">
    <source>
        <dbReference type="ARBA" id="ARBA00023015"/>
    </source>
</evidence>
<evidence type="ECO:0000313" key="15">
    <source>
        <dbReference type="EMBL" id="MBM7131067.1"/>
    </source>
</evidence>
<dbReference type="InterPro" id="IPR009057">
    <property type="entry name" value="Homeodomain-like_sf"/>
</dbReference>
<evidence type="ECO:0000259" key="14">
    <source>
        <dbReference type="PROSITE" id="PS01124"/>
    </source>
</evidence>
<dbReference type="SUPFAM" id="SSF55945">
    <property type="entry name" value="TATA-box binding protein-like"/>
    <property type="match status" value="1"/>
</dbReference>
<dbReference type="Gene3D" id="1.10.10.60">
    <property type="entry name" value="Homeodomain-like"/>
    <property type="match status" value="1"/>
</dbReference>
<dbReference type="EMBL" id="JADIKF010000039">
    <property type="protein sequence ID" value="MBM7131067.1"/>
    <property type="molecule type" value="Genomic_DNA"/>
</dbReference>
<dbReference type="InterPro" id="IPR004026">
    <property type="entry name" value="Ada_DNA_repair_Zn-bd"/>
</dbReference>
<comment type="catalytic activity">
    <reaction evidence="1">
        <text>Hydrolysis of alkylated DNA, releasing 3-methyladenine, 3-methylguanine, 7-methylguanine and 7-methyladenine.</text>
        <dbReference type="EC" id="3.2.2.21"/>
    </reaction>
</comment>
<organism evidence="15 16">
    <name type="scientific">Dyella mobilis</name>
    <dbReference type="NCBI Taxonomy" id="1849582"/>
    <lineage>
        <taxon>Bacteria</taxon>
        <taxon>Pseudomonadati</taxon>
        <taxon>Pseudomonadota</taxon>
        <taxon>Gammaproteobacteria</taxon>
        <taxon>Lysobacterales</taxon>
        <taxon>Rhodanobacteraceae</taxon>
        <taxon>Dyella</taxon>
    </lineage>
</organism>
<evidence type="ECO:0000313" key="16">
    <source>
        <dbReference type="Proteomes" id="UP001430193"/>
    </source>
</evidence>
<dbReference type="Pfam" id="PF02805">
    <property type="entry name" value="Ada_Zn_binding"/>
    <property type="match status" value="1"/>
</dbReference>